<evidence type="ECO:0000313" key="3">
    <source>
        <dbReference type="Proteomes" id="UP000824175"/>
    </source>
</evidence>
<organism evidence="2 3">
    <name type="scientific">Candidatus Fimiplasma intestinipullorum</name>
    <dbReference type="NCBI Taxonomy" id="2840825"/>
    <lineage>
        <taxon>Bacteria</taxon>
        <taxon>Bacillati</taxon>
        <taxon>Bacillota</taxon>
        <taxon>Clostridia</taxon>
        <taxon>Eubacteriales</taxon>
        <taxon>Candidatus Fimiplasma</taxon>
    </lineage>
</organism>
<dbReference type="InterPro" id="IPR050177">
    <property type="entry name" value="Lipid_A_modif_metabolic_enz"/>
</dbReference>
<evidence type="ECO:0000259" key="1">
    <source>
        <dbReference type="Pfam" id="PF01370"/>
    </source>
</evidence>
<dbReference type="PANTHER" id="PTHR43245:SF51">
    <property type="entry name" value="SHORT CHAIN DEHYDROGENASE_REDUCTASE FAMILY 42E, MEMBER 2"/>
    <property type="match status" value="1"/>
</dbReference>
<reference evidence="2" key="2">
    <citation type="journal article" date="2021" name="PeerJ">
        <title>Extensive microbial diversity within the chicken gut microbiome revealed by metagenomics and culture.</title>
        <authorList>
            <person name="Gilroy R."/>
            <person name="Ravi A."/>
            <person name="Getino M."/>
            <person name="Pursley I."/>
            <person name="Horton D.L."/>
            <person name="Alikhan N.F."/>
            <person name="Baker D."/>
            <person name="Gharbi K."/>
            <person name="Hall N."/>
            <person name="Watson M."/>
            <person name="Adriaenssens E.M."/>
            <person name="Foster-Nyarko E."/>
            <person name="Jarju S."/>
            <person name="Secka A."/>
            <person name="Antonio M."/>
            <person name="Oren A."/>
            <person name="Chaudhuri R.R."/>
            <person name="La Ragione R."/>
            <person name="Hildebrand F."/>
            <person name="Pallen M.J."/>
        </authorList>
    </citation>
    <scope>NUCLEOTIDE SEQUENCE</scope>
    <source>
        <strain evidence="2">CHK195-11698</strain>
    </source>
</reference>
<protein>
    <submittedName>
        <fullName evidence="2">NAD-dependent epimerase/dehydratase family protein</fullName>
    </submittedName>
</protein>
<dbReference type="InterPro" id="IPR036291">
    <property type="entry name" value="NAD(P)-bd_dom_sf"/>
</dbReference>
<dbReference type="InterPro" id="IPR001509">
    <property type="entry name" value="Epimerase_deHydtase"/>
</dbReference>
<dbReference type="PANTHER" id="PTHR43245">
    <property type="entry name" value="BIFUNCTIONAL POLYMYXIN RESISTANCE PROTEIN ARNA"/>
    <property type="match status" value="1"/>
</dbReference>
<dbReference type="AlphaFoldDB" id="A0A9D1HNE2"/>
<dbReference type="Gene3D" id="3.40.50.720">
    <property type="entry name" value="NAD(P)-binding Rossmann-like Domain"/>
    <property type="match status" value="1"/>
</dbReference>
<gene>
    <name evidence="2" type="ORF">IAD15_02485</name>
</gene>
<evidence type="ECO:0000313" key="2">
    <source>
        <dbReference type="EMBL" id="HIU12922.1"/>
    </source>
</evidence>
<dbReference type="Pfam" id="PF01370">
    <property type="entry name" value="Epimerase"/>
    <property type="match status" value="1"/>
</dbReference>
<comment type="caution">
    <text evidence="2">The sequence shown here is derived from an EMBL/GenBank/DDBJ whole genome shotgun (WGS) entry which is preliminary data.</text>
</comment>
<name>A0A9D1HNE2_9FIRM</name>
<proteinExistence type="predicted"/>
<dbReference type="SUPFAM" id="SSF51735">
    <property type="entry name" value="NAD(P)-binding Rossmann-fold domains"/>
    <property type="match status" value="1"/>
</dbReference>
<accession>A0A9D1HNE2</accession>
<dbReference type="EMBL" id="DVMJ01000016">
    <property type="protein sequence ID" value="HIU12922.1"/>
    <property type="molecule type" value="Genomic_DNA"/>
</dbReference>
<sequence>MKILLIGGSYFLGRVFVLMAHSKHELTLLNRGHYSMASYVHQEFTLDRHDLAALASLPAENYDVIIDCCAYEKRDIETFCTHFPGTFQHYLLISTVDVYKHRTDKIQDEDQPYEDLHYAGEVGQYIDGKIQVEKELIALAQSQAFSYTILRPGMIYGPFNYAPRESALIARACQDQPLYHFANADGTFQLVYVKDVARAILQVIDKPTQAIFNVVSPEKITYHQIASRILSALDKEALLTEQDLDTAIQEGYPLPFPLFSQECESYDSSRLIDTYDFQYTPFDTGMNETVQAFLPVFMPQK</sequence>
<dbReference type="Proteomes" id="UP000824175">
    <property type="component" value="Unassembled WGS sequence"/>
</dbReference>
<reference evidence="2" key="1">
    <citation type="submission" date="2020-10" db="EMBL/GenBank/DDBJ databases">
        <authorList>
            <person name="Gilroy R."/>
        </authorList>
    </citation>
    <scope>NUCLEOTIDE SEQUENCE</scope>
    <source>
        <strain evidence="2">CHK195-11698</strain>
    </source>
</reference>
<feature type="domain" description="NAD-dependent epimerase/dehydratase" evidence="1">
    <location>
        <begin position="89"/>
        <end position="214"/>
    </location>
</feature>